<evidence type="ECO:0000313" key="6">
    <source>
        <dbReference type="EMBL" id="CAF9925892.1"/>
    </source>
</evidence>
<evidence type="ECO:0000313" key="7">
    <source>
        <dbReference type="Proteomes" id="UP000664203"/>
    </source>
</evidence>
<dbReference type="PROSITE" id="PS00107">
    <property type="entry name" value="PROTEIN_KINASE_ATP"/>
    <property type="match status" value="1"/>
</dbReference>
<dbReference type="Pfam" id="PF13374">
    <property type="entry name" value="TPR_10"/>
    <property type="match status" value="1"/>
</dbReference>
<dbReference type="OrthoDB" id="626167at2759"/>
<keyword evidence="2 3" id="KW-0067">ATP-binding</keyword>
<dbReference type="AlphaFoldDB" id="A0A8H3FN37"/>
<dbReference type="Gene3D" id="1.10.510.10">
    <property type="entry name" value="Transferase(Phosphotransferase) domain 1"/>
    <property type="match status" value="1"/>
</dbReference>
<dbReference type="GO" id="GO:0005524">
    <property type="term" value="F:ATP binding"/>
    <property type="evidence" value="ECO:0007669"/>
    <property type="project" value="UniProtKB-UniRule"/>
</dbReference>
<dbReference type="GO" id="GO:0004672">
    <property type="term" value="F:protein kinase activity"/>
    <property type="evidence" value="ECO:0007669"/>
    <property type="project" value="InterPro"/>
</dbReference>
<organism evidence="6 7">
    <name type="scientific">Alectoria fallacina</name>
    <dbReference type="NCBI Taxonomy" id="1903189"/>
    <lineage>
        <taxon>Eukaryota</taxon>
        <taxon>Fungi</taxon>
        <taxon>Dikarya</taxon>
        <taxon>Ascomycota</taxon>
        <taxon>Pezizomycotina</taxon>
        <taxon>Lecanoromycetes</taxon>
        <taxon>OSLEUM clade</taxon>
        <taxon>Lecanoromycetidae</taxon>
        <taxon>Lecanorales</taxon>
        <taxon>Lecanorineae</taxon>
        <taxon>Parmeliaceae</taxon>
        <taxon>Alectoria</taxon>
    </lineage>
</organism>
<keyword evidence="4" id="KW-1133">Transmembrane helix</keyword>
<dbReference type="PANTHER" id="PTHR46082:SF11">
    <property type="entry name" value="AAA+ ATPASE DOMAIN-CONTAINING PROTEIN-RELATED"/>
    <property type="match status" value="1"/>
</dbReference>
<feature type="transmembrane region" description="Helical" evidence="4">
    <location>
        <begin position="225"/>
        <end position="246"/>
    </location>
</feature>
<dbReference type="InterPro" id="IPR011990">
    <property type="entry name" value="TPR-like_helical_dom_sf"/>
</dbReference>
<dbReference type="InterPro" id="IPR017441">
    <property type="entry name" value="Protein_kinase_ATP_BS"/>
</dbReference>
<reference evidence="6" key="1">
    <citation type="submission" date="2021-03" db="EMBL/GenBank/DDBJ databases">
        <authorList>
            <person name="Tagirdzhanova G."/>
        </authorList>
    </citation>
    <scope>NUCLEOTIDE SEQUENCE</scope>
</reference>
<dbReference type="CDD" id="cd00180">
    <property type="entry name" value="PKc"/>
    <property type="match status" value="1"/>
</dbReference>
<keyword evidence="4" id="KW-0472">Membrane</keyword>
<dbReference type="SUPFAM" id="SSF56112">
    <property type="entry name" value="Protein kinase-like (PK-like)"/>
    <property type="match status" value="1"/>
</dbReference>
<dbReference type="SUPFAM" id="SSF48452">
    <property type="entry name" value="TPR-like"/>
    <property type="match status" value="2"/>
</dbReference>
<keyword evidence="7" id="KW-1185">Reference proteome</keyword>
<protein>
    <recommendedName>
        <fullName evidence="5">Protein kinase domain-containing protein</fullName>
    </recommendedName>
</protein>
<evidence type="ECO:0000256" key="2">
    <source>
        <dbReference type="ARBA" id="ARBA00022840"/>
    </source>
</evidence>
<dbReference type="InterPro" id="IPR000719">
    <property type="entry name" value="Prot_kinase_dom"/>
</dbReference>
<dbReference type="InterPro" id="IPR008271">
    <property type="entry name" value="Ser/Thr_kinase_AS"/>
</dbReference>
<evidence type="ECO:0000256" key="3">
    <source>
        <dbReference type="PROSITE-ProRule" id="PRU10141"/>
    </source>
</evidence>
<dbReference type="Gene3D" id="1.25.40.10">
    <property type="entry name" value="Tetratricopeptide repeat domain"/>
    <property type="match status" value="2"/>
</dbReference>
<gene>
    <name evidence="6" type="ORF">ALECFALPRED_003245</name>
</gene>
<dbReference type="Pfam" id="PF13424">
    <property type="entry name" value="TPR_12"/>
    <property type="match status" value="1"/>
</dbReference>
<feature type="domain" description="Protein kinase" evidence="5">
    <location>
        <begin position="391"/>
        <end position="695"/>
    </location>
</feature>
<sequence>MGLHLHYLTAGAANWKEYLEHISEKLATLDQKVSFPKSLKDFDVDFSSSQQVHILRQKSSQAHFILDNTIATVASLKVLADKIAQITNLPSAVADSFRGELENTSNELRRHLLTACRLLLLSKDIKSMNNDILRFRDQDLSYENGLNLTRMAQSDAVEKKVMITLADNTAKDSRTMRIATMIAMFYLPANFIMTFFSSVFVGFGSTGSPPKGDTGVTMMYIHHEIWVAILAIIVLDSLTFLPTIYWDRRREKHTTASHSEPGRSANFGDVEILVIGYMREWFSLVQKARPLPPPRSAQGRADLESFFHPNLFAPRELQLNIIQFALCPHQWILTMWNEMDLQNFGFTAMMERFSSKVRLSKFEAPQGTYNFLSFLATAQALDVKILPISWNSAREEIGRGGTSMINQALANLQMSFAFKRVTDDERLERSEGEIYRSLINEMAVLSHRGIREHSNIVPLLGICWDTSDDTIWPVLVFERSQFGDLFSFARTQVGRELDSNARLKLCIEIGKAVTDMHSQNIIHGDLKPQNVLIFKDHAGTYTAKLIDFGYSTRYADDENAIGLPISWPWTAPEHTRLNQRWTPFEARKMDIFSLGMLCLWVLFEESLSGETIPLAGTGFAERNEHFCSDDEQSIAILEAFKREKQLPLLVRQLIEAGGNLSDDEKYAIKDFFGSVLDDDPKRRDLNEGGLFNDSVESRTGRFSLSKELEELELIACDTEFRVNPDRVYIMWRRFTNEYEIETSIQDLYFSDYRVRSQIANRLEERLSQSPRSFSSVSTRNVAYQIALCYELGFGVKRDDHKSMEGLHSSGRTRIDIEDTLNRYCKGQKSIHQGPGIREVAEKGHLPVLEIGYYYLERGKLEEAESRLIRELKDLKISIGHKSSVTLLVGHALSSIWVLQKRWEEAEYIQKEMLQTSMEMGISPDHPDLRTAISNLAYTFQQVGQLEMAERLQLKLMETNKKAPDTGLTALSNIGNLAGIYRRQGRLDDAERLESQMLEVSTDSLGTDHPTTLLHRHELAWTYKKKGRWEIAERLEIQNLEMGTRVFGEEHPFTLNAMSSLAYTVAVQGRWEEAERQGIQIVGRKKKVLGIEHPDTVAAMDFLTYVSSQSDASKQVQVKMMGQ</sequence>
<dbReference type="PANTHER" id="PTHR46082">
    <property type="entry name" value="ATP/GTP-BINDING PROTEIN-RELATED"/>
    <property type="match status" value="1"/>
</dbReference>
<dbReference type="Gene3D" id="3.30.200.20">
    <property type="entry name" value="Phosphorylase Kinase, domain 1"/>
    <property type="match status" value="1"/>
</dbReference>
<dbReference type="Pfam" id="PF00069">
    <property type="entry name" value="Pkinase"/>
    <property type="match status" value="1"/>
</dbReference>
<dbReference type="Proteomes" id="UP000664203">
    <property type="component" value="Unassembled WGS sequence"/>
</dbReference>
<keyword evidence="1 3" id="KW-0547">Nucleotide-binding</keyword>
<dbReference type="SMART" id="SM00220">
    <property type="entry name" value="S_TKc"/>
    <property type="match status" value="1"/>
</dbReference>
<accession>A0A8H3FN37</accession>
<proteinExistence type="predicted"/>
<name>A0A8H3FN37_9LECA</name>
<keyword evidence="4" id="KW-0812">Transmembrane</keyword>
<feature type="binding site" evidence="3">
    <location>
        <position position="419"/>
    </location>
    <ligand>
        <name>ATP</name>
        <dbReference type="ChEBI" id="CHEBI:30616"/>
    </ligand>
</feature>
<comment type="caution">
    <text evidence="6">The sequence shown here is derived from an EMBL/GenBank/DDBJ whole genome shotgun (WGS) entry which is preliminary data.</text>
</comment>
<dbReference type="PROSITE" id="PS50011">
    <property type="entry name" value="PROTEIN_KINASE_DOM"/>
    <property type="match status" value="1"/>
</dbReference>
<dbReference type="InterPro" id="IPR011009">
    <property type="entry name" value="Kinase-like_dom_sf"/>
</dbReference>
<dbReference type="InterPro" id="IPR053137">
    <property type="entry name" value="NLR-like"/>
</dbReference>
<dbReference type="EMBL" id="CAJPDR010000208">
    <property type="protein sequence ID" value="CAF9925892.1"/>
    <property type="molecule type" value="Genomic_DNA"/>
</dbReference>
<evidence type="ECO:0000256" key="1">
    <source>
        <dbReference type="ARBA" id="ARBA00022741"/>
    </source>
</evidence>
<evidence type="ECO:0000259" key="5">
    <source>
        <dbReference type="PROSITE" id="PS50011"/>
    </source>
</evidence>
<feature type="transmembrane region" description="Helical" evidence="4">
    <location>
        <begin position="183"/>
        <end position="205"/>
    </location>
</feature>
<evidence type="ECO:0000256" key="4">
    <source>
        <dbReference type="SAM" id="Phobius"/>
    </source>
</evidence>
<dbReference type="PROSITE" id="PS00108">
    <property type="entry name" value="PROTEIN_KINASE_ST"/>
    <property type="match status" value="1"/>
</dbReference>